<dbReference type="EMBL" id="CP073041">
    <property type="protein sequence ID" value="UXE62951.1"/>
    <property type="molecule type" value="Genomic_DNA"/>
</dbReference>
<evidence type="ECO:0000313" key="2">
    <source>
        <dbReference type="EMBL" id="UXE62951.1"/>
    </source>
</evidence>
<keyword evidence="1" id="KW-0175">Coiled coil</keyword>
<accession>A0A977PXB9</accession>
<dbReference type="Proteomes" id="UP001065613">
    <property type="component" value="Chromosome"/>
</dbReference>
<organism evidence="2">
    <name type="scientific">Woronichinia naegeliana WA131</name>
    <dbReference type="NCBI Taxonomy" id="2824559"/>
    <lineage>
        <taxon>Bacteria</taxon>
        <taxon>Bacillati</taxon>
        <taxon>Cyanobacteriota</taxon>
        <taxon>Cyanophyceae</taxon>
        <taxon>Synechococcales</taxon>
        <taxon>Coelosphaeriaceae</taxon>
        <taxon>Woronichinia</taxon>
    </lineage>
</organism>
<dbReference type="AlphaFoldDB" id="A0A977PXB9"/>
<evidence type="ECO:0000256" key="1">
    <source>
        <dbReference type="SAM" id="Coils"/>
    </source>
</evidence>
<proteinExistence type="predicted"/>
<name>A0A977PXB9_9CYAN</name>
<dbReference type="KEGG" id="wna:KA717_09800"/>
<protein>
    <submittedName>
        <fullName evidence="2">Thylakoid-associated protein</fullName>
    </submittedName>
</protein>
<sequence>MSNNTATNLLQKGLRITLGATTTLVETLQDPQKRQQTLTELQSQLSQQTQLWAEKGEITETEAKRWVETWLAQQKAQRTHTSSSSGNSTAVTNIRFSDAQREIEELTAQILALKTELEQSRSQSGS</sequence>
<reference evidence="2" key="1">
    <citation type="submission" date="2021-04" db="EMBL/GenBank/DDBJ databases">
        <title>Genome sequence of Woronichinia naegeliana from Washington state freshwater lake bloom.</title>
        <authorList>
            <person name="Dreher T.W."/>
        </authorList>
    </citation>
    <scope>NUCLEOTIDE SEQUENCE</scope>
    <source>
        <strain evidence="2">WA131</strain>
    </source>
</reference>
<gene>
    <name evidence="2" type="ORF">KA717_09800</name>
</gene>
<feature type="coiled-coil region" evidence="1">
    <location>
        <begin position="96"/>
        <end position="123"/>
    </location>
</feature>